<dbReference type="PANTHER" id="PTHR33219">
    <property type="entry name" value="YLMG HOMOLOG PROTEIN 2, CHLOROPLASTIC"/>
    <property type="match status" value="1"/>
</dbReference>
<reference evidence="4" key="2">
    <citation type="journal article" date="2023" name="Nat. Commun.">
        <title>Cultivation of marine bacteria of the SAR202 clade.</title>
        <authorList>
            <person name="Lim Y."/>
            <person name="Seo J.H."/>
            <person name="Giovannoni S.J."/>
            <person name="Kang I."/>
            <person name="Cho J.C."/>
        </authorList>
    </citation>
    <scope>NUCLEOTIDE SEQUENCE</scope>
    <source>
        <strain evidence="4">JH1073</strain>
    </source>
</reference>
<dbReference type="InterPro" id="IPR003425">
    <property type="entry name" value="CCB3/YggT"/>
</dbReference>
<dbReference type="AlphaFoldDB" id="A0AAJ5ZKA9"/>
<evidence type="ECO:0000256" key="1">
    <source>
        <dbReference type="ARBA" id="ARBA00010894"/>
    </source>
</evidence>
<accession>A0AAJ5ZKA9</accession>
<keyword evidence="2" id="KW-1133">Transmembrane helix</keyword>
<sequence length="83" mass="9399">MSDGFLAYIGWLMQIFGYLIVARALSSWFPDARHHPIVQLLYQVTDPVMIPASRIIPRIGMIDISPMIVILVLFTVSDALRRA</sequence>
<dbReference type="EMBL" id="CP046147">
    <property type="protein sequence ID" value="WFG39738.1"/>
    <property type="molecule type" value="Genomic_DNA"/>
</dbReference>
<evidence type="ECO:0000313" key="3">
    <source>
        <dbReference type="EMBL" id="MDG0865508.1"/>
    </source>
</evidence>
<dbReference type="Proteomes" id="UP001219901">
    <property type="component" value="Chromosome"/>
</dbReference>
<evidence type="ECO:0000313" key="5">
    <source>
        <dbReference type="Proteomes" id="UP001219901"/>
    </source>
</evidence>
<dbReference type="Proteomes" id="UP001321249">
    <property type="component" value="Unassembled WGS sequence"/>
</dbReference>
<evidence type="ECO:0000256" key="2">
    <source>
        <dbReference type="SAM" id="Phobius"/>
    </source>
</evidence>
<reference evidence="5 6" key="1">
    <citation type="submission" date="2019-11" db="EMBL/GenBank/DDBJ databases">
        <authorList>
            <person name="Cho J.-C."/>
        </authorList>
    </citation>
    <scope>NUCLEOTIDE SEQUENCE [LARGE SCALE GENOMIC DNA]</scope>
    <source>
        <strain evidence="4 5">JH1073</strain>
        <strain evidence="3 6">JH702</strain>
    </source>
</reference>
<comment type="similarity">
    <text evidence="1">Belongs to the YggT family.</text>
</comment>
<dbReference type="GO" id="GO:0016020">
    <property type="term" value="C:membrane"/>
    <property type="evidence" value="ECO:0007669"/>
    <property type="project" value="InterPro"/>
</dbReference>
<keyword evidence="2" id="KW-0472">Membrane</keyword>
<feature type="transmembrane region" description="Helical" evidence="2">
    <location>
        <begin position="6"/>
        <end position="25"/>
    </location>
</feature>
<organism evidence="4 5">
    <name type="scientific">Candidatus Lucifugimonas marina</name>
    <dbReference type="NCBI Taxonomy" id="3038979"/>
    <lineage>
        <taxon>Bacteria</taxon>
        <taxon>Bacillati</taxon>
        <taxon>Chloroflexota</taxon>
        <taxon>Dehalococcoidia</taxon>
        <taxon>SAR202 cluster</taxon>
        <taxon>Candidatus Lucifugimonadales</taxon>
        <taxon>Candidatus Lucifugimonadaceae</taxon>
        <taxon>Candidatus Lucifugimonas</taxon>
    </lineage>
</organism>
<evidence type="ECO:0000313" key="6">
    <source>
        <dbReference type="Proteomes" id="UP001321249"/>
    </source>
</evidence>
<protein>
    <submittedName>
        <fullName evidence="4">YggT family protein</fullName>
    </submittedName>
</protein>
<keyword evidence="2" id="KW-0812">Transmembrane</keyword>
<dbReference type="RefSeq" id="WP_342823749.1">
    <property type="nucleotide sequence ID" value="NZ_CP046146.1"/>
</dbReference>
<reference evidence="5" key="3">
    <citation type="submission" date="2023-06" db="EMBL/GenBank/DDBJ databases">
        <title>Pangenomics reveal diversification of enzyme families and niche specialization in globally abundant SAR202 bacteria.</title>
        <authorList>
            <person name="Saw J.H.W."/>
        </authorList>
    </citation>
    <scope>NUCLEOTIDE SEQUENCE [LARGE SCALE GENOMIC DNA]</scope>
    <source>
        <strain evidence="5">JH1073</strain>
    </source>
</reference>
<feature type="transmembrane region" description="Helical" evidence="2">
    <location>
        <begin position="59"/>
        <end position="77"/>
    </location>
</feature>
<dbReference type="PANTHER" id="PTHR33219:SF14">
    <property type="entry name" value="PROTEIN COFACTOR ASSEMBLY OF COMPLEX C SUBUNIT B CCB3, CHLOROPLASTIC-RELATED"/>
    <property type="match status" value="1"/>
</dbReference>
<dbReference type="Pfam" id="PF02325">
    <property type="entry name" value="CCB3_YggT"/>
    <property type="match status" value="1"/>
</dbReference>
<evidence type="ECO:0000313" key="4">
    <source>
        <dbReference type="EMBL" id="WFG39738.1"/>
    </source>
</evidence>
<keyword evidence="5" id="KW-1185">Reference proteome</keyword>
<proteinExistence type="inferred from homology"/>
<dbReference type="EMBL" id="WMBE01000001">
    <property type="protein sequence ID" value="MDG0865508.1"/>
    <property type="molecule type" value="Genomic_DNA"/>
</dbReference>
<name>A0AAJ5ZKA9_9CHLR</name>
<gene>
    <name evidence="3" type="ORF">GKO46_00270</name>
    <name evidence="4" type="ORF">GKO48_08950</name>
</gene>